<keyword evidence="1" id="KW-0479">Metal-binding</keyword>
<dbReference type="SUPFAM" id="SSF57850">
    <property type="entry name" value="RING/U-box"/>
    <property type="match status" value="1"/>
</dbReference>
<proteinExistence type="predicted"/>
<keyword evidence="1" id="KW-0862">Zinc</keyword>
<dbReference type="GO" id="GO:0061630">
    <property type="term" value="F:ubiquitin protein ligase activity"/>
    <property type="evidence" value="ECO:0007669"/>
    <property type="project" value="UniProtKB-EC"/>
</dbReference>
<feature type="compositionally biased region" description="Low complexity" evidence="2">
    <location>
        <begin position="53"/>
        <end position="62"/>
    </location>
</feature>
<feature type="compositionally biased region" description="Polar residues" evidence="2">
    <location>
        <begin position="34"/>
        <end position="44"/>
    </location>
</feature>
<evidence type="ECO:0000313" key="4">
    <source>
        <dbReference type="EMBL" id="CCC94325.1"/>
    </source>
</evidence>
<gene>
    <name evidence="4" type="ORF">TCIL3000_10_11040</name>
</gene>
<dbReference type="InterPro" id="IPR013083">
    <property type="entry name" value="Znf_RING/FYVE/PHD"/>
</dbReference>
<protein>
    <submittedName>
        <fullName evidence="4">Uncharacterized protein TCIL3000_10_11040</fullName>
    </submittedName>
</protein>
<dbReference type="Pfam" id="PF13920">
    <property type="entry name" value="zf-C3HC4_3"/>
    <property type="match status" value="1"/>
</dbReference>
<dbReference type="InterPro" id="IPR045194">
    <property type="entry name" value="MGRN1/RNF157-like"/>
</dbReference>
<dbReference type="GO" id="GO:0016567">
    <property type="term" value="P:protein ubiquitination"/>
    <property type="evidence" value="ECO:0007669"/>
    <property type="project" value="TreeGrafter"/>
</dbReference>
<name>G0UY58_TRYCI</name>
<dbReference type="PROSITE" id="PS50089">
    <property type="entry name" value="ZF_RING_2"/>
    <property type="match status" value="1"/>
</dbReference>
<evidence type="ECO:0000259" key="3">
    <source>
        <dbReference type="PROSITE" id="PS50089"/>
    </source>
</evidence>
<dbReference type="VEuPathDB" id="TriTrypDB:TcIL3000_10_11040"/>
<dbReference type="GO" id="GO:0008270">
    <property type="term" value="F:zinc ion binding"/>
    <property type="evidence" value="ECO:0007669"/>
    <property type="project" value="UniProtKB-KW"/>
</dbReference>
<evidence type="ECO:0000256" key="1">
    <source>
        <dbReference type="PROSITE-ProRule" id="PRU00175"/>
    </source>
</evidence>
<accession>G0UY58</accession>
<feature type="domain" description="RING-type" evidence="3">
    <location>
        <begin position="267"/>
        <end position="306"/>
    </location>
</feature>
<keyword evidence="1" id="KW-0863">Zinc-finger</keyword>
<feature type="compositionally biased region" description="Polar residues" evidence="2">
    <location>
        <begin position="1"/>
        <end position="23"/>
    </location>
</feature>
<dbReference type="PANTHER" id="PTHR22996:SF3">
    <property type="entry name" value="RING-TYPE E3 UBIQUITIN TRANSFERASE"/>
    <property type="match status" value="1"/>
</dbReference>
<organism evidence="4">
    <name type="scientific">Trypanosoma congolense (strain IL3000)</name>
    <dbReference type="NCBI Taxonomy" id="1068625"/>
    <lineage>
        <taxon>Eukaryota</taxon>
        <taxon>Discoba</taxon>
        <taxon>Euglenozoa</taxon>
        <taxon>Kinetoplastea</taxon>
        <taxon>Metakinetoplastina</taxon>
        <taxon>Trypanosomatida</taxon>
        <taxon>Trypanosomatidae</taxon>
        <taxon>Trypanosoma</taxon>
        <taxon>Nannomonas</taxon>
    </lineage>
</organism>
<dbReference type="AlphaFoldDB" id="G0UY58"/>
<feature type="region of interest" description="Disordered" evidence="2">
    <location>
        <begin position="1"/>
        <end position="62"/>
    </location>
</feature>
<dbReference type="PANTHER" id="PTHR22996">
    <property type="entry name" value="MAHOGUNIN"/>
    <property type="match status" value="1"/>
</dbReference>
<evidence type="ECO:0000256" key="2">
    <source>
        <dbReference type="SAM" id="MobiDB-lite"/>
    </source>
</evidence>
<reference evidence="4" key="1">
    <citation type="journal article" date="2012" name="Proc. Natl. Acad. Sci. U.S.A.">
        <title>Antigenic diversity is generated by distinct evolutionary mechanisms in African trypanosome species.</title>
        <authorList>
            <person name="Jackson A.P."/>
            <person name="Berry A."/>
            <person name="Aslett M."/>
            <person name="Allison H.C."/>
            <person name="Burton P."/>
            <person name="Vavrova-Anderson J."/>
            <person name="Brown R."/>
            <person name="Browne H."/>
            <person name="Corton N."/>
            <person name="Hauser H."/>
            <person name="Gamble J."/>
            <person name="Gilderthorp R."/>
            <person name="Marcello L."/>
            <person name="McQuillan J."/>
            <person name="Otto T.D."/>
            <person name="Quail M.A."/>
            <person name="Sanders M.J."/>
            <person name="van Tonder A."/>
            <person name="Ginger M.L."/>
            <person name="Field M.C."/>
            <person name="Barry J.D."/>
            <person name="Hertz-Fowler C."/>
            <person name="Berriman M."/>
        </authorList>
    </citation>
    <scope>NUCLEOTIDE SEQUENCE</scope>
    <source>
        <strain evidence="4">IL3000</strain>
    </source>
</reference>
<dbReference type="InterPro" id="IPR001841">
    <property type="entry name" value="Znf_RING"/>
</dbReference>
<dbReference type="Gene3D" id="3.30.40.10">
    <property type="entry name" value="Zinc/RING finger domain, C3HC4 (zinc finger)"/>
    <property type="match status" value="1"/>
</dbReference>
<sequence length="324" mass="34320">MGGSSSRNQGANTDGQTAPTTNPHPYMPAHLGGQPQNQVVNTGNPSPPPEALPPSAGAAGAGSQFGVQEASILKMLVALDTTSVSYDSTNRTLKFSIISTAPSLTYEVHTGVRLCVKNGNAFYMPNKPKMEPPRILIEGPQRGKEISVAIDIAKLDETERSYNPEYPKQYPCVVVLRYRESNTGPRTDPSVGGAVFTEFAEHTAIDLAVEAKQRVITQIISTGDSAYTVESLFGMGEDNCVVGAQAEVAVGGSAAEQGGDDEDDGLCVICLTLPKNTAVIPCRHMCLCKKCAEELIRHTPKCPVCRGPVATLLHMPTVPIGNQG</sequence>
<dbReference type="EMBL" id="HE575323">
    <property type="protein sequence ID" value="CCC94325.1"/>
    <property type="molecule type" value="Genomic_DNA"/>
</dbReference>